<feature type="compositionally biased region" description="Basic and acidic residues" evidence="1">
    <location>
        <begin position="116"/>
        <end position="188"/>
    </location>
</feature>
<comment type="caution">
    <text evidence="3">The sequence shown here is derived from an EMBL/GenBank/DDBJ whole genome shotgun (WGS) entry which is preliminary data.</text>
</comment>
<feature type="compositionally biased region" description="Polar residues" evidence="1">
    <location>
        <begin position="250"/>
        <end position="265"/>
    </location>
</feature>
<feature type="domain" description="CUE" evidence="2">
    <location>
        <begin position="289"/>
        <end position="332"/>
    </location>
</feature>
<feature type="region of interest" description="Disordered" evidence="1">
    <location>
        <begin position="112"/>
        <end position="213"/>
    </location>
</feature>
<organism evidence="3 4">
    <name type="scientific">Pleuronectes platessa</name>
    <name type="common">European plaice</name>
    <dbReference type="NCBI Taxonomy" id="8262"/>
    <lineage>
        <taxon>Eukaryota</taxon>
        <taxon>Metazoa</taxon>
        <taxon>Chordata</taxon>
        <taxon>Craniata</taxon>
        <taxon>Vertebrata</taxon>
        <taxon>Euteleostomi</taxon>
        <taxon>Actinopterygii</taxon>
        <taxon>Neopterygii</taxon>
        <taxon>Teleostei</taxon>
        <taxon>Neoteleostei</taxon>
        <taxon>Acanthomorphata</taxon>
        <taxon>Carangaria</taxon>
        <taxon>Pleuronectiformes</taxon>
        <taxon>Pleuronectoidei</taxon>
        <taxon>Pleuronectidae</taxon>
        <taxon>Pleuronectes</taxon>
    </lineage>
</organism>
<reference evidence="3" key="1">
    <citation type="submission" date="2020-03" db="EMBL/GenBank/DDBJ databases">
        <authorList>
            <person name="Weist P."/>
        </authorList>
    </citation>
    <scope>NUCLEOTIDE SEQUENCE</scope>
</reference>
<dbReference type="PANTHER" id="PTHR22529:SF1">
    <property type="entry name" value="EPITHELIAL-STROMAL INTERACTION PROTEIN 1"/>
    <property type="match status" value="1"/>
</dbReference>
<dbReference type="PANTHER" id="PTHR22529">
    <property type="entry name" value="EPITHELIAL-STROMAL INTERACTION PROTEIN 1"/>
    <property type="match status" value="1"/>
</dbReference>
<dbReference type="EMBL" id="CADEAL010000502">
    <property type="protein sequence ID" value="CAB1421088.1"/>
    <property type="molecule type" value="Genomic_DNA"/>
</dbReference>
<evidence type="ECO:0000313" key="4">
    <source>
        <dbReference type="Proteomes" id="UP001153269"/>
    </source>
</evidence>
<dbReference type="InterPro" id="IPR003892">
    <property type="entry name" value="CUE"/>
</dbReference>
<gene>
    <name evidence="3" type="ORF">PLEPLA_LOCUS8969</name>
</gene>
<protein>
    <recommendedName>
        <fullName evidence="2">CUE domain-containing protein</fullName>
    </recommendedName>
</protein>
<dbReference type="AlphaFoldDB" id="A0A9N7TYL1"/>
<evidence type="ECO:0000313" key="3">
    <source>
        <dbReference type="EMBL" id="CAB1421088.1"/>
    </source>
</evidence>
<proteinExistence type="predicted"/>
<dbReference type="GO" id="GO:0043130">
    <property type="term" value="F:ubiquitin binding"/>
    <property type="evidence" value="ECO:0007669"/>
    <property type="project" value="InterPro"/>
</dbReference>
<dbReference type="CDD" id="cd14279">
    <property type="entry name" value="CUE"/>
    <property type="match status" value="1"/>
</dbReference>
<sequence>MDPPRPPQLNSRNNRLTEREEETSANSQTSGDAQINAAGPPAADRQPQYSSGFTMIPPNLTRRSEIEAVAQRGEETFQRMREAQRVSYVSEVPATLGGRATLEEVRQRQQAALRCSKVEKRVKQEEMERRRRQEEEEELQKMKDEARMKAERKEEKERQEEQRRREQLQQDHLRRTDRFLQRFDRGPRDPLASGGATHTSSRSEAAVKSGRDVHLEHKRVNSAFLDDLQGRGVGSEGERGGVPGAEWHRSASNHLQQEPSTSTGQPAPPAHLEPDPDQSWTQEADQYPDFDWELLKLENMFPNYTKEFLTDILHQCHGDFESAVTMLVCTLS</sequence>
<dbReference type="PROSITE" id="PS51140">
    <property type="entry name" value="CUE"/>
    <property type="match status" value="1"/>
</dbReference>
<feature type="region of interest" description="Disordered" evidence="1">
    <location>
        <begin position="226"/>
        <end position="283"/>
    </location>
</feature>
<evidence type="ECO:0000259" key="2">
    <source>
        <dbReference type="PROSITE" id="PS51140"/>
    </source>
</evidence>
<dbReference type="Pfam" id="PF02845">
    <property type="entry name" value="CUE"/>
    <property type="match status" value="1"/>
</dbReference>
<dbReference type="InterPro" id="IPR026185">
    <property type="entry name" value="EPSTI1"/>
</dbReference>
<evidence type="ECO:0000256" key="1">
    <source>
        <dbReference type="SAM" id="MobiDB-lite"/>
    </source>
</evidence>
<dbReference type="InterPro" id="IPR009060">
    <property type="entry name" value="UBA-like_sf"/>
</dbReference>
<keyword evidence="4" id="KW-1185">Reference proteome</keyword>
<feature type="compositionally biased region" description="Gly residues" evidence="1">
    <location>
        <begin position="231"/>
        <end position="243"/>
    </location>
</feature>
<dbReference type="Proteomes" id="UP001153269">
    <property type="component" value="Unassembled WGS sequence"/>
</dbReference>
<dbReference type="SUPFAM" id="SSF46934">
    <property type="entry name" value="UBA-like"/>
    <property type="match status" value="1"/>
</dbReference>
<accession>A0A9N7TYL1</accession>
<feature type="region of interest" description="Disordered" evidence="1">
    <location>
        <begin position="1"/>
        <end position="57"/>
    </location>
</feature>
<name>A0A9N7TYL1_PLEPL</name>